<dbReference type="PANTHER" id="PTHR43767:SF10">
    <property type="entry name" value="SURFACTIN SYNTHASE SUBUNIT 1"/>
    <property type="match status" value="1"/>
</dbReference>
<dbReference type="RefSeq" id="WP_302709981.1">
    <property type="nucleotide sequence ID" value="NZ_JAULSC010000026.1"/>
</dbReference>
<dbReference type="Gene3D" id="3.30.300.30">
    <property type="match status" value="1"/>
</dbReference>
<gene>
    <name evidence="6" type="ORF">QWJ41_18630</name>
</gene>
<keyword evidence="2" id="KW-0472">Membrane</keyword>
<evidence type="ECO:0000256" key="2">
    <source>
        <dbReference type="SAM" id="Phobius"/>
    </source>
</evidence>
<feature type="region of interest" description="Disordered" evidence="1">
    <location>
        <begin position="849"/>
        <end position="873"/>
    </location>
</feature>
<dbReference type="SUPFAM" id="SSF47336">
    <property type="entry name" value="ACP-like"/>
    <property type="match status" value="1"/>
</dbReference>
<sequence>MSIAPHLPHRSGTPTAPAPGVGFARDLAGWGGRRALVHDGRVVSYADLAGLVAERAERLGPVRRLVLLEMASDVDSVATYLAALAGGHPVVVVDAARPDVVAATRAAYDPDVVARGDALDERRPGTAHDLHPDLAALLSTSGSTGSPRLVRLSAANLQANAESIAAYLPLREDDLAALSLPLHYCYGLSVLHTHLLRGAGVLLSEASVVDPCFWAAAHEHGATSLAGVPHTFELLERVGLDEVAPATLRYLTQAGGAMSPARVRAYAELGQRRGFDLFVMYGQTEATARMAYLPPDLAAARPTAIGVPVPGGRFELAEVPGAPEGTGELVYEGPNVMLGYAEGPGDLGRGRDVHRLRTGDLARRGDDGLWEVVGRLSRIAKVMGLRIDLDRVERALVGDGVRALVASTPPTDGATEQLVVAVEPRADGGATRLLARVCRLVTAATGLPAAAVQVHAVAQLPRLTNGKPDHRSVAALAAPAPTGAAPPAPAQPETVRDVLSGVLGRPVGDDDTFAGLGGDSLTYVETSVRLEEALGHLPADWHLRTVADLEGGAVARTRRGRAVETNVVLRAVAIVAVVGTHANLLTLLGGAHLLLALAGFNLARFALGDVGRRERVRRLVAGAVRVVVPAVLWIGGTALLLGAYPWQTALLVNGFLGPPGWTEPAWHHWFVEALVLLVLGVAALVAVPVLDRTERRWPFWFPVALTLMALLTRYELVPLPDGDVIHRAPVVAWLLTLGWAVARARSTGHRLVVSALAVLTVPGFFADDARSAVVVAGLLVLTWSRQVRLPAAAARLAATLAGASLYIYLTHWQVYPHLEDDYPALATLLSLVVGVLAWRVATRAERLLRGTRRPGRPGPNFPLTRRKSPAHPA</sequence>
<accession>A0ABT8TV89</accession>
<feature type="transmembrane region" description="Helical" evidence="2">
    <location>
        <begin position="724"/>
        <end position="742"/>
    </location>
</feature>
<dbReference type="Gene3D" id="1.10.1200.10">
    <property type="entry name" value="ACP-like"/>
    <property type="match status" value="1"/>
</dbReference>
<keyword evidence="2" id="KW-0812">Transmembrane</keyword>
<evidence type="ECO:0000259" key="3">
    <source>
        <dbReference type="Pfam" id="PF00501"/>
    </source>
</evidence>
<dbReference type="PANTHER" id="PTHR43767">
    <property type="entry name" value="LONG-CHAIN-FATTY-ACID--COA LIGASE"/>
    <property type="match status" value="1"/>
</dbReference>
<feature type="transmembrane region" description="Helical" evidence="2">
    <location>
        <begin position="697"/>
        <end position="712"/>
    </location>
</feature>
<dbReference type="InterPro" id="IPR042099">
    <property type="entry name" value="ANL_N_sf"/>
</dbReference>
<evidence type="ECO:0000259" key="5">
    <source>
        <dbReference type="Pfam" id="PF01757"/>
    </source>
</evidence>
<dbReference type="Gene3D" id="3.40.50.12780">
    <property type="entry name" value="N-terminal domain of ligase-like"/>
    <property type="match status" value="1"/>
</dbReference>
<dbReference type="Pfam" id="PF00550">
    <property type="entry name" value="PP-binding"/>
    <property type="match status" value="1"/>
</dbReference>
<feature type="compositionally biased region" description="Basic residues" evidence="1">
    <location>
        <begin position="864"/>
        <end position="873"/>
    </location>
</feature>
<reference evidence="6" key="1">
    <citation type="submission" date="2023-06" db="EMBL/GenBank/DDBJ databases">
        <title>Genome sequence of Nocardioides sp. SOB44.</title>
        <authorList>
            <person name="Zhang G."/>
        </authorList>
    </citation>
    <scope>NUCLEOTIDE SEQUENCE</scope>
    <source>
        <strain evidence="6">SOB44</strain>
    </source>
</reference>
<dbReference type="Pfam" id="PF00501">
    <property type="entry name" value="AMP-binding"/>
    <property type="match status" value="1"/>
</dbReference>
<dbReference type="InterPro" id="IPR050237">
    <property type="entry name" value="ATP-dep_AMP-bd_enzyme"/>
</dbReference>
<feature type="transmembrane region" description="Helical" evidence="2">
    <location>
        <begin position="792"/>
        <end position="810"/>
    </location>
</feature>
<keyword evidence="2" id="KW-1133">Transmembrane helix</keyword>
<dbReference type="InterPro" id="IPR036736">
    <property type="entry name" value="ACP-like_sf"/>
</dbReference>
<proteinExistence type="predicted"/>
<dbReference type="InterPro" id="IPR045851">
    <property type="entry name" value="AMP-bd_C_sf"/>
</dbReference>
<feature type="domain" description="Acyltransferase 3" evidence="5">
    <location>
        <begin position="568"/>
        <end position="835"/>
    </location>
</feature>
<evidence type="ECO:0000313" key="6">
    <source>
        <dbReference type="EMBL" id="MDO3397751.1"/>
    </source>
</evidence>
<feature type="domain" description="Carrier" evidence="4">
    <location>
        <begin position="493"/>
        <end position="540"/>
    </location>
</feature>
<dbReference type="EMBL" id="JAULSC010000026">
    <property type="protein sequence ID" value="MDO3397751.1"/>
    <property type="molecule type" value="Genomic_DNA"/>
</dbReference>
<organism evidence="6 7">
    <name type="scientific">Nocardioides cremeus</name>
    <dbReference type="NCBI Taxonomy" id="3058044"/>
    <lineage>
        <taxon>Bacteria</taxon>
        <taxon>Bacillati</taxon>
        <taxon>Actinomycetota</taxon>
        <taxon>Actinomycetes</taxon>
        <taxon>Propionibacteriales</taxon>
        <taxon>Nocardioidaceae</taxon>
        <taxon>Nocardioides</taxon>
    </lineage>
</organism>
<dbReference type="Pfam" id="PF01757">
    <property type="entry name" value="Acyl_transf_3"/>
    <property type="match status" value="1"/>
</dbReference>
<name>A0ABT8TV89_9ACTN</name>
<dbReference type="SUPFAM" id="SSF56801">
    <property type="entry name" value="Acetyl-CoA synthetase-like"/>
    <property type="match status" value="1"/>
</dbReference>
<dbReference type="InterPro" id="IPR009081">
    <property type="entry name" value="PP-bd_ACP"/>
</dbReference>
<evidence type="ECO:0000313" key="7">
    <source>
        <dbReference type="Proteomes" id="UP001168363"/>
    </source>
</evidence>
<feature type="transmembrane region" description="Helical" evidence="2">
    <location>
        <begin position="822"/>
        <end position="841"/>
    </location>
</feature>
<feature type="transmembrane region" description="Helical" evidence="2">
    <location>
        <begin position="590"/>
        <end position="607"/>
    </location>
</feature>
<dbReference type="InterPro" id="IPR000873">
    <property type="entry name" value="AMP-dep_synth/lig_dom"/>
</dbReference>
<feature type="transmembrane region" description="Helical" evidence="2">
    <location>
        <begin position="619"/>
        <end position="646"/>
    </location>
</feature>
<comment type="caution">
    <text evidence="6">The sequence shown here is derived from an EMBL/GenBank/DDBJ whole genome shotgun (WGS) entry which is preliminary data.</text>
</comment>
<feature type="transmembrane region" description="Helical" evidence="2">
    <location>
        <begin position="666"/>
        <end position="690"/>
    </location>
</feature>
<dbReference type="Proteomes" id="UP001168363">
    <property type="component" value="Unassembled WGS sequence"/>
</dbReference>
<evidence type="ECO:0000259" key="4">
    <source>
        <dbReference type="Pfam" id="PF00550"/>
    </source>
</evidence>
<dbReference type="InterPro" id="IPR002656">
    <property type="entry name" value="Acyl_transf_3_dom"/>
</dbReference>
<protein>
    <submittedName>
        <fullName evidence="6">AMP-binding protein</fullName>
    </submittedName>
</protein>
<keyword evidence="7" id="KW-1185">Reference proteome</keyword>
<feature type="domain" description="AMP-dependent synthetase/ligase" evidence="3">
    <location>
        <begin position="124"/>
        <end position="340"/>
    </location>
</feature>
<evidence type="ECO:0000256" key="1">
    <source>
        <dbReference type="SAM" id="MobiDB-lite"/>
    </source>
</evidence>